<evidence type="ECO:0000313" key="1">
    <source>
        <dbReference type="EMBL" id="KIK41678.1"/>
    </source>
</evidence>
<gene>
    <name evidence="1" type="ORF">CY34DRAFT_805769</name>
</gene>
<dbReference type="STRING" id="930992.A0A0D0BEC9"/>
<sequence length="236" mass="26492">MSDVVIREVAKDVWIFSRPFARLGIFPMGGRSTAIKLRQGGVWVLASTPLTQDTRNKIDELGEVKYIIGADAVHHLFLGEFKRAYPNAKLIAVEDALKNMSDKSLQFDGLWGRDPPGTNYGFEDEIKHCYFSGFRNKDVAFLHMPSKSLIEADLLLNLPANEQYSKSSSSAHGNIKPDSWIQRAIIKGVTVNAEAMRRDAMTVANWDFDRIIPCHGDVIETDGNKSWRALYSAFIN</sequence>
<reference evidence="1 2" key="1">
    <citation type="submission" date="2014-04" db="EMBL/GenBank/DDBJ databases">
        <authorList>
            <consortium name="DOE Joint Genome Institute"/>
            <person name="Kuo A."/>
            <person name="Ruytinx J."/>
            <person name="Rineau F."/>
            <person name="Colpaert J."/>
            <person name="Kohler A."/>
            <person name="Nagy L.G."/>
            <person name="Floudas D."/>
            <person name="Copeland A."/>
            <person name="Barry K.W."/>
            <person name="Cichocki N."/>
            <person name="Veneault-Fourrey C."/>
            <person name="LaButti K."/>
            <person name="Lindquist E.A."/>
            <person name="Lipzen A."/>
            <person name="Lundell T."/>
            <person name="Morin E."/>
            <person name="Murat C."/>
            <person name="Sun H."/>
            <person name="Tunlid A."/>
            <person name="Henrissat B."/>
            <person name="Grigoriev I.V."/>
            <person name="Hibbett D.S."/>
            <person name="Martin F."/>
            <person name="Nordberg H.P."/>
            <person name="Cantor M.N."/>
            <person name="Hua S.X."/>
        </authorList>
    </citation>
    <scope>NUCLEOTIDE SEQUENCE [LARGE SCALE GENOMIC DNA]</scope>
    <source>
        <strain evidence="1 2">UH-Slu-Lm8-n1</strain>
    </source>
</reference>
<dbReference type="AlphaFoldDB" id="A0A0D0BEC9"/>
<keyword evidence="2" id="KW-1185">Reference proteome</keyword>
<evidence type="ECO:0000313" key="2">
    <source>
        <dbReference type="Proteomes" id="UP000054485"/>
    </source>
</evidence>
<dbReference type="PANTHER" id="PTHR33835">
    <property type="entry name" value="YALI0C07656P"/>
    <property type="match status" value="1"/>
</dbReference>
<dbReference type="EMBL" id="KN835261">
    <property type="protein sequence ID" value="KIK41678.1"/>
    <property type="molecule type" value="Genomic_DNA"/>
</dbReference>
<dbReference type="SUPFAM" id="SSF56281">
    <property type="entry name" value="Metallo-hydrolase/oxidoreductase"/>
    <property type="match status" value="1"/>
</dbReference>
<dbReference type="PANTHER" id="PTHR33835:SF1">
    <property type="entry name" value="METALLO-BETA-LACTAMASE DOMAIN-CONTAINING PROTEIN"/>
    <property type="match status" value="1"/>
</dbReference>
<dbReference type="InterPro" id="IPR025638">
    <property type="entry name" value="DUF4336"/>
</dbReference>
<dbReference type="Proteomes" id="UP000054485">
    <property type="component" value="Unassembled WGS sequence"/>
</dbReference>
<accession>A0A0D0BEC9</accession>
<protein>
    <recommendedName>
        <fullName evidence="3">Metallo-beta-lactamase domain-containing protein</fullName>
    </recommendedName>
</protein>
<name>A0A0D0BEC9_9AGAM</name>
<proteinExistence type="predicted"/>
<reference evidence="2" key="2">
    <citation type="submission" date="2015-01" db="EMBL/GenBank/DDBJ databases">
        <title>Evolutionary Origins and Diversification of the Mycorrhizal Mutualists.</title>
        <authorList>
            <consortium name="DOE Joint Genome Institute"/>
            <consortium name="Mycorrhizal Genomics Consortium"/>
            <person name="Kohler A."/>
            <person name="Kuo A."/>
            <person name="Nagy L.G."/>
            <person name="Floudas D."/>
            <person name="Copeland A."/>
            <person name="Barry K.W."/>
            <person name="Cichocki N."/>
            <person name="Veneault-Fourrey C."/>
            <person name="LaButti K."/>
            <person name="Lindquist E.A."/>
            <person name="Lipzen A."/>
            <person name="Lundell T."/>
            <person name="Morin E."/>
            <person name="Murat C."/>
            <person name="Riley R."/>
            <person name="Ohm R."/>
            <person name="Sun H."/>
            <person name="Tunlid A."/>
            <person name="Henrissat B."/>
            <person name="Grigoriev I.V."/>
            <person name="Hibbett D.S."/>
            <person name="Martin F."/>
        </authorList>
    </citation>
    <scope>NUCLEOTIDE SEQUENCE [LARGE SCALE GENOMIC DNA]</scope>
    <source>
        <strain evidence="2">UH-Slu-Lm8-n1</strain>
    </source>
</reference>
<organism evidence="1 2">
    <name type="scientific">Suillus luteus UH-Slu-Lm8-n1</name>
    <dbReference type="NCBI Taxonomy" id="930992"/>
    <lineage>
        <taxon>Eukaryota</taxon>
        <taxon>Fungi</taxon>
        <taxon>Dikarya</taxon>
        <taxon>Basidiomycota</taxon>
        <taxon>Agaricomycotina</taxon>
        <taxon>Agaricomycetes</taxon>
        <taxon>Agaricomycetidae</taxon>
        <taxon>Boletales</taxon>
        <taxon>Suillineae</taxon>
        <taxon>Suillaceae</taxon>
        <taxon>Suillus</taxon>
    </lineage>
</organism>
<dbReference type="OrthoDB" id="421671at2759"/>
<evidence type="ECO:0008006" key="3">
    <source>
        <dbReference type="Google" id="ProtNLM"/>
    </source>
</evidence>
<dbReference type="InParanoid" id="A0A0D0BEC9"/>
<dbReference type="InterPro" id="IPR036866">
    <property type="entry name" value="RibonucZ/Hydroxyglut_hydro"/>
</dbReference>
<dbReference type="HOGENOM" id="CLU_056292_1_0_1"/>
<dbReference type="Pfam" id="PF14234">
    <property type="entry name" value="DUF4336"/>
    <property type="match status" value="1"/>
</dbReference>